<dbReference type="EMBL" id="HE681724">
    <property type="protein sequence ID" value="CCG24436.1"/>
    <property type="molecule type" value="Genomic_DNA"/>
</dbReference>
<gene>
    <name evidence="2" type="ORF">CORT_0F02110</name>
</gene>
<protein>
    <submittedName>
        <fullName evidence="2">Uncharacterized protein</fullName>
    </submittedName>
</protein>
<dbReference type="HOGENOM" id="CLU_2003616_0_0_1"/>
<dbReference type="KEGG" id="cot:CORT_0F02110"/>
<reference evidence="2 3" key="1">
    <citation type="journal article" date="2012" name="PLoS ONE">
        <title>Sequence and analysis of the genome of the pathogenic yeast Candida orthopsilosis.</title>
        <authorList>
            <person name="Riccombeni A."/>
            <person name="Vidanes G."/>
            <person name="Proux-Wera E."/>
            <person name="Wolfe K.H."/>
            <person name="Butler G."/>
        </authorList>
    </citation>
    <scope>NUCLEOTIDE SEQUENCE [LARGE SCALE GENOMIC DNA]</scope>
    <source>
        <strain evidence="2 3">Co 90-125</strain>
    </source>
</reference>
<evidence type="ECO:0000313" key="2">
    <source>
        <dbReference type="EMBL" id="CCG24436.1"/>
    </source>
</evidence>
<accession>H8X8G1</accession>
<proteinExistence type="predicted"/>
<dbReference type="GeneID" id="14541808"/>
<sequence>MTSIDNEVNLAWFDSYISYTKLQSITPDERILEKKQKQESTTNKRQSLQHNKPTTPNDSNDISKDAPNIVRLVESQGNSEELTQELKNILIKYYWAGFELHNKLEEANTTEIDRQDDVNEKNDT</sequence>
<keyword evidence="3" id="KW-1185">Reference proteome</keyword>
<dbReference type="RefSeq" id="XP_003870565.1">
    <property type="nucleotide sequence ID" value="XM_003870516.1"/>
</dbReference>
<dbReference type="OrthoDB" id="4024478at2759"/>
<feature type="compositionally biased region" description="Polar residues" evidence="1">
    <location>
        <begin position="39"/>
        <end position="60"/>
    </location>
</feature>
<evidence type="ECO:0000313" key="3">
    <source>
        <dbReference type="Proteomes" id="UP000005018"/>
    </source>
</evidence>
<name>H8X8G1_CANO9</name>
<feature type="region of interest" description="Disordered" evidence="1">
    <location>
        <begin position="31"/>
        <end position="68"/>
    </location>
</feature>
<feature type="region of interest" description="Disordered" evidence="1">
    <location>
        <begin position="105"/>
        <end position="124"/>
    </location>
</feature>
<dbReference type="Proteomes" id="UP000005018">
    <property type="component" value="Chromosome 6"/>
</dbReference>
<evidence type="ECO:0000256" key="1">
    <source>
        <dbReference type="SAM" id="MobiDB-lite"/>
    </source>
</evidence>
<organism evidence="2 3">
    <name type="scientific">Candida orthopsilosis (strain 90-125)</name>
    <name type="common">Yeast</name>
    <dbReference type="NCBI Taxonomy" id="1136231"/>
    <lineage>
        <taxon>Eukaryota</taxon>
        <taxon>Fungi</taxon>
        <taxon>Dikarya</taxon>
        <taxon>Ascomycota</taxon>
        <taxon>Saccharomycotina</taxon>
        <taxon>Pichiomycetes</taxon>
        <taxon>Debaryomycetaceae</taxon>
        <taxon>Candida/Lodderomyces clade</taxon>
        <taxon>Candida</taxon>
    </lineage>
</organism>
<dbReference type="AlphaFoldDB" id="H8X8G1"/>